<evidence type="ECO:0000313" key="3">
    <source>
        <dbReference type="EMBL" id="GBL74767.1"/>
    </source>
</evidence>
<reference evidence="1 4" key="1">
    <citation type="journal article" date="2019" name="Sci. Rep.">
        <title>Orb-weaving spider Araneus ventricosus genome elucidates the spidroin gene catalogue.</title>
        <authorList>
            <person name="Kono N."/>
            <person name="Nakamura H."/>
            <person name="Ohtoshi R."/>
            <person name="Moran D.A.P."/>
            <person name="Shinohara A."/>
            <person name="Yoshida Y."/>
            <person name="Fujiwara M."/>
            <person name="Mori M."/>
            <person name="Tomita M."/>
            <person name="Arakawa K."/>
        </authorList>
    </citation>
    <scope>NUCLEOTIDE SEQUENCE [LARGE SCALE GENOMIC DNA]</scope>
</reference>
<gene>
    <name evidence="1" type="ORF">AVEN_260094_1</name>
    <name evidence="2" type="ORF">AVEN_89006_1</name>
    <name evidence="3" type="ORF">AVEN_89417_1</name>
</gene>
<dbReference type="Proteomes" id="UP000499080">
    <property type="component" value="Unassembled WGS sequence"/>
</dbReference>
<evidence type="ECO:0000313" key="2">
    <source>
        <dbReference type="EMBL" id="GBL74762.1"/>
    </source>
</evidence>
<protein>
    <submittedName>
        <fullName evidence="1">Uncharacterized protein</fullName>
    </submittedName>
</protein>
<evidence type="ECO:0000313" key="4">
    <source>
        <dbReference type="Proteomes" id="UP000499080"/>
    </source>
</evidence>
<organism evidence="1 4">
    <name type="scientific">Araneus ventricosus</name>
    <name type="common">Orbweaver spider</name>
    <name type="synonym">Epeira ventricosa</name>
    <dbReference type="NCBI Taxonomy" id="182803"/>
    <lineage>
        <taxon>Eukaryota</taxon>
        <taxon>Metazoa</taxon>
        <taxon>Ecdysozoa</taxon>
        <taxon>Arthropoda</taxon>
        <taxon>Chelicerata</taxon>
        <taxon>Arachnida</taxon>
        <taxon>Araneae</taxon>
        <taxon>Araneomorphae</taxon>
        <taxon>Entelegynae</taxon>
        <taxon>Araneoidea</taxon>
        <taxon>Araneidae</taxon>
        <taxon>Araneus</taxon>
    </lineage>
</organism>
<dbReference type="EMBL" id="BGPR01230837">
    <property type="protein sequence ID" value="GBL74762.1"/>
    <property type="molecule type" value="Genomic_DNA"/>
</dbReference>
<dbReference type="EMBL" id="BGPR01230838">
    <property type="protein sequence ID" value="GBL74767.1"/>
    <property type="molecule type" value="Genomic_DNA"/>
</dbReference>
<keyword evidence="4" id="KW-1185">Reference proteome</keyword>
<name>A0A4Y2A3Y4_ARAVE</name>
<evidence type="ECO:0000313" key="1">
    <source>
        <dbReference type="EMBL" id="GBL74423.1"/>
    </source>
</evidence>
<accession>A0A4Y2A3Y4</accession>
<feature type="non-terminal residue" evidence="1">
    <location>
        <position position="43"/>
    </location>
</feature>
<comment type="caution">
    <text evidence="1">The sequence shown here is derived from an EMBL/GenBank/DDBJ whole genome shotgun (WGS) entry which is preliminary data.</text>
</comment>
<sequence length="43" mass="4739">MILVHNKCDVEVQRPPADVVGKLRRGVLAQMSTSSYAHCSMLP</sequence>
<proteinExistence type="predicted"/>
<dbReference type="AlphaFoldDB" id="A0A4Y2A3Y4"/>
<dbReference type="EMBL" id="BGPR01230738">
    <property type="protein sequence ID" value="GBL74423.1"/>
    <property type="molecule type" value="Genomic_DNA"/>
</dbReference>